<evidence type="ECO:0000256" key="1">
    <source>
        <dbReference type="SAM" id="Phobius"/>
    </source>
</evidence>
<keyword evidence="3" id="KW-1185">Reference proteome</keyword>
<gene>
    <name evidence="2" type="ORF">NCGR_LOCUS18628</name>
</gene>
<evidence type="ECO:0000313" key="2">
    <source>
        <dbReference type="EMBL" id="CAD6226985.1"/>
    </source>
</evidence>
<proteinExistence type="predicted"/>
<dbReference type="AlphaFoldDB" id="A0A811NMA3"/>
<keyword evidence="1" id="KW-1133">Transmembrane helix</keyword>
<dbReference type="EMBL" id="CAJGYO010000004">
    <property type="protein sequence ID" value="CAD6226985.1"/>
    <property type="molecule type" value="Genomic_DNA"/>
</dbReference>
<sequence>MTTSGGAARIVKPVDDPEVAPAVEAEPWPWPVREKKVRHQAFLAGSLMTLLLLACFVLGRESASSAIDLAKLTAMNNGTAGLTTNAPHSRDELLGGLLPAGMDQ</sequence>
<evidence type="ECO:0000313" key="3">
    <source>
        <dbReference type="Proteomes" id="UP000604825"/>
    </source>
</evidence>
<reference evidence="2" key="1">
    <citation type="submission" date="2020-10" db="EMBL/GenBank/DDBJ databases">
        <authorList>
            <person name="Han B."/>
            <person name="Lu T."/>
            <person name="Zhao Q."/>
            <person name="Huang X."/>
            <person name="Zhao Y."/>
        </authorList>
    </citation>
    <scope>NUCLEOTIDE SEQUENCE</scope>
</reference>
<protein>
    <submittedName>
        <fullName evidence="2">Uncharacterized protein</fullName>
    </submittedName>
</protein>
<keyword evidence="1" id="KW-0812">Transmembrane</keyword>
<dbReference type="Proteomes" id="UP000604825">
    <property type="component" value="Unassembled WGS sequence"/>
</dbReference>
<keyword evidence="1" id="KW-0472">Membrane</keyword>
<name>A0A811NMA3_9POAL</name>
<organism evidence="2 3">
    <name type="scientific">Miscanthus lutarioriparius</name>
    <dbReference type="NCBI Taxonomy" id="422564"/>
    <lineage>
        <taxon>Eukaryota</taxon>
        <taxon>Viridiplantae</taxon>
        <taxon>Streptophyta</taxon>
        <taxon>Embryophyta</taxon>
        <taxon>Tracheophyta</taxon>
        <taxon>Spermatophyta</taxon>
        <taxon>Magnoliopsida</taxon>
        <taxon>Liliopsida</taxon>
        <taxon>Poales</taxon>
        <taxon>Poaceae</taxon>
        <taxon>PACMAD clade</taxon>
        <taxon>Panicoideae</taxon>
        <taxon>Andropogonodae</taxon>
        <taxon>Andropogoneae</taxon>
        <taxon>Saccharinae</taxon>
        <taxon>Miscanthus</taxon>
    </lineage>
</organism>
<accession>A0A811NMA3</accession>
<comment type="caution">
    <text evidence="2">The sequence shown here is derived from an EMBL/GenBank/DDBJ whole genome shotgun (WGS) entry which is preliminary data.</text>
</comment>
<feature type="transmembrane region" description="Helical" evidence="1">
    <location>
        <begin position="41"/>
        <end position="59"/>
    </location>
</feature>